<feature type="signal peptide" evidence="1">
    <location>
        <begin position="1"/>
        <end position="20"/>
    </location>
</feature>
<evidence type="ECO:0000313" key="3">
    <source>
        <dbReference type="Proteomes" id="UP000537204"/>
    </source>
</evidence>
<proteinExistence type="predicted"/>
<evidence type="ECO:0000256" key="1">
    <source>
        <dbReference type="SAM" id="SignalP"/>
    </source>
</evidence>
<dbReference type="AlphaFoldDB" id="A0A7W8ZLT2"/>
<gene>
    <name evidence="2" type="ORF">HDE68_002288</name>
</gene>
<organism evidence="2 3">
    <name type="scientific">Pedobacter cryoconitis</name>
    <dbReference type="NCBI Taxonomy" id="188932"/>
    <lineage>
        <taxon>Bacteria</taxon>
        <taxon>Pseudomonadati</taxon>
        <taxon>Bacteroidota</taxon>
        <taxon>Sphingobacteriia</taxon>
        <taxon>Sphingobacteriales</taxon>
        <taxon>Sphingobacteriaceae</taxon>
        <taxon>Pedobacter</taxon>
    </lineage>
</organism>
<dbReference type="Proteomes" id="UP000537204">
    <property type="component" value="Unassembled WGS sequence"/>
</dbReference>
<evidence type="ECO:0000313" key="2">
    <source>
        <dbReference type="EMBL" id="MBB5636387.1"/>
    </source>
</evidence>
<accession>A0A7W8ZLT2</accession>
<dbReference type="EMBL" id="JACHCE010000003">
    <property type="protein sequence ID" value="MBB5636387.1"/>
    <property type="molecule type" value="Genomic_DNA"/>
</dbReference>
<reference evidence="2 3" key="1">
    <citation type="submission" date="2020-08" db="EMBL/GenBank/DDBJ databases">
        <title>Genomic Encyclopedia of Type Strains, Phase IV (KMG-V): Genome sequencing to study the core and pangenomes of soil and plant-associated prokaryotes.</title>
        <authorList>
            <person name="Whitman W."/>
        </authorList>
    </citation>
    <scope>NUCLEOTIDE SEQUENCE [LARGE SCALE GENOMIC DNA]</scope>
    <source>
        <strain evidence="2 3">S3M1</strain>
    </source>
</reference>
<keyword evidence="1" id="KW-0732">Signal</keyword>
<sequence>MSTIKNLFVILLFTISFCNAQEKTAGTSAQDKFNYAGFINKNIPVELSLTILGDHTVFGEIKYLDAKPVLPVKIIGVYSENGNDFTLAEFQKNGNVSGVIRADLKNLNIDGEWGSTKSDDSYPINVVFKSHESIKQEISANRNVEGEYAYHYAETGFDGVIKITKEKNGTYSYVIGTVTGEKIRDTANASGSGLTLNNDEFIIEVNKNCRFRVDFYDGFLKISAVDDDPGACGFSGTNATLRGAYLKIK</sequence>
<feature type="chain" id="PRO_5030628042" description="Lipoprotein" evidence="1">
    <location>
        <begin position="21"/>
        <end position="249"/>
    </location>
</feature>
<comment type="caution">
    <text evidence="2">The sequence shown here is derived from an EMBL/GenBank/DDBJ whole genome shotgun (WGS) entry which is preliminary data.</text>
</comment>
<dbReference type="RefSeq" id="WP_183881910.1">
    <property type="nucleotide sequence ID" value="NZ_JACHCD010000006.1"/>
</dbReference>
<protein>
    <recommendedName>
        <fullName evidence="4">Lipoprotein</fullName>
    </recommendedName>
</protein>
<name>A0A7W8ZLT2_9SPHI</name>
<evidence type="ECO:0008006" key="4">
    <source>
        <dbReference type="Google" id="ProtNLM"/>
    </source>
</evidence>